<dbReference type="Proteomes" id="UP000835052">
    <property type="component" value="Unassembled WGS sequence"/>
</dbReference>
<feature type="region of interest" description="Disordered" evidence="1">
    <location>
        <begin position="2868"/>
        <end position="2912"/>
    </location>
</feature>
<feature type="compositionally biased region" description="Basic and acidic residues" evidence="1">
    <location>
        <begin position="712"/>
        <end position="723"/>
    </location>
</feature>
<feature type="compositionally biased region" description="Basic and acidic residues" evidence="1">
    <location>
        <begin position="481"/>
        <end position="491"/>
    </location>
</feature>
<feature type="compositionally biased region" description="Low complexity" evidence="1">
    <location>
        <begin position="871"/>
        <end position="881"/>
    </location>
</feature>
<feature type="region of interest" description="Disordered" evidence="1">
    <location>
        <begin position="481"/>
        <end position="519"/>
    </location>
</feature>
<feature type="region of interest" description="Disordered" evidence="1">
    <location>
        <begin position="3077"/>
        <end position="3127"/>
    </location>
</feature>
<sequence>MVEDRERRQRAKKRVYKEHLGRYPQLLSNVGPLLSSCRRFHCLQPHVFCETISAKRLLKEDYCWTLFKVTRQRRPRLLKRSIEKGGTTGEGISTQFFGTSSIPGAFARRRSGGAGVIGWAANGLHQKPLLRKSPPTSRRLGSLVNVALVFSSDRSRKEEQPKRGSRHSSSGLRRFLGVRSCHRVGSERPAPEATSPKMKPTTRRLGRVDGSCGFICVLLFFRQTGADGILLVTRQRRPRHLKRSIEKGGTTEEGISTQFFGTSSIPGAFARRRSGGAGVIGWAANGLHQKPLLRKSPPTSRRLWSLVNVALVFSSDRSRKEEQPKRGSRHRCHRVGSERPAPEATSPKMKPTTRRLGQTGADGILLVTRQRRPRLLQRSIEEGGTTGEGISTQFFGTSSIPGAFARRRSGGAVVIGWAANGLHQKPLLRKKVLPLHVVYVFQANMSGWHSSGDKNRLLKNLTDVSIHRSLVNVALVFSSDRSRKEEQPERGSRHRCHRVGSERPAPEATSPKMKPTTRRLGIQANRSGWHSSGDKNRLLKNLTDVSIHRSLVNVALVFSSDRSRKEEQQERGSRHSSSGTSSIPGAFARRRSGGAVVIGWAANGLHQKPLLRKKVLPLHVVYGELMEVTRQRRPRLLQRSIEEGGTTGEGISTQFFGTSSIPGAFARRRSGGAGVIGWAANGLHQKPLLRKSPPTSRRLWSLVNVALVFSSDRSRKEEQPERGSRHRCHRVGSERPAPEATSPKMKPTTRRLGQTGADGILLVTRQRRPRLLQRSIEEGGTTGEGISTQFFGTSSIPGAFARRRSGGAGVIGWAANGLHQKPLLRKKVLPLHVVYGKHERMAFFWSLVNVALVFSSDRSRKEEQPERGSRHSSSGTSSIPGAFARRRSGGAGVIGWAANGLHQKPLLRKKVLPLHVVYGKHERMAFFWSLVNVAPRLLQRSIEEGGTTGEGISTQFFGTASIPVAFARKRSGGAGVIGWAANGLHQKPLLRKSPPTSRRLGQTGADGILLVTRQRRPRLLKRSIEEGGTTEEGISTQFFGTSSIPGAFARKRSGGAGVIGWAANGLHQKPLLRKSPPTSRRLGQTGADGILLVTRQRRPRLLQRSIEEGGTTGEGISTQFFGTASIPGAFARRRSGGAGVIGWAANGLHQKPLLRKSPPTSRRLGQTGADGILLVTRQRRPRLLQRSIEEGGTTEEGISTQFFGTSSIPGAFARRRSGGAGVIGWAANGLHQKPLLRKSPPTSRRLGQTGADGILLVIKSRPAKILTDAFFHRSLVNVAPRLLKRSIEEGGTTEEGISTQFFGTSSIPGAFARKRSGGAGVIGWAANGLHQKPLLRKSPPTSRRLGSLVNVALVFSSDRSRKEEQPERGSRHRYRKPSEFRITWSFQFFGTASIPGAFARRRSGGAGVIGWAANGLHQKPLLRKKVLPLHVVYGSLVNVALVFSSDRSRKEEQPERGSRHRYRKTLRIQNNVVLSVLRDCVDSWGVRSCHRVGSERPAPEATSPKKSPPTSRRLGQTGADGILLVTRQRRPRLLQRSIEEGGTTGEGISTQFFGTASIPGAFARRRSGGAGVIGWAANGLHQKPLLRKSPPTSRRLGQTGADGILLVTRQRRPRLLQRSIEEGGTTGEGISTQFFGTASIPGAFARRRSGGAGVIGWAANGLHQKPLLRKSPPTSRRLWQTGADGILLVTRQRRPRLLQRSIEEGGTTGEGISTQFFGTASIPGAFARRRSGGAGVIGWAANGLHQKPLLRKSPPTSRRLCIQANRSGWHSSGDKNRLLKNLTDVSIHRSLVNVALVFSSDRSRKEEQPERGSRHSSSGLRRFLGRSLVGEAVVQVTRQRRPRLLQRSIEEGGTTGEGISTQFFGTASIPGAFARRRSGGAGVIGWAANGLHQKPLLRKKVLPLHVTRQRRPRLLQRSIEEGGTTGEGISTQFFGTASIPGAFARRRSGGAGVIGWAANGLHQKPLLRKKVLPLHVVYVFRQTGADGILLVTRQRRPRLLQRSIEEGGTTGEGISTQFFGTSSIPGAFARRRSGGAGVIGWAANGLHQKPLLRKSPPTSRRLWSLVNVAPRLLQRSIEEGGTTGEGISTQFFGTASIPGAFARRRSGGAGVIGWAANGLHQKPLLRKSPPTSRRLGQTGADGILLVTRQRRPRLLQRSIEEGGTTGEGISTQFFGTASIPGAFARRRSGGAGVIGWAANGLHQKPLLRKSPPTSRRLGSLVNVAPRLLQRSIEEGGTTGEGISTQFFGTASIPVAFARRRSGGVIGWAANGLHQKPLLRKSPPTSRRLGQTGADGILLVTRQRRPRLLQRSIEEGGTTGEGISTQFFGTSSIPGAFARRRSGGAGVIGWAANGLHQKPLLRKKVLPLHVGYGELMEVTRQRRPRLLQRSIEEGGTTGEGISTQFFGTSSIPGAFARRRSGGAGVIGWAANGLHQKPLLRKKVLPLHVVYGELMEVLDLSVFFSFSGKQERMAFFWSLVNVALVFSSDRSRKEEQPKRGSRHRYQKPSEFRITWSFQFFGTSSIPGAFARKRSGGAGVIGWAVNGLHQKPFLRKSPPTSRRLGSLVNVALVFSSDRSRKEEQPERGSRHRCHRVGSERPAPEATSPKKSSHFTSSMVTRQRRPRLLQRSIEEGGTTGEGISTQFFGTASIPGAFARRRSGGAGVIGWAANGLHQKPLLRKSPPTSRRLGSLVNVALVFSSDRSRKEEQPERDLDTVLRDCVDSWGVRSCHRVGSERPAPEATSPKKSSHFTSSMYSGKQERMAFFWSLVNVALVFSSDRSRKEEQPERDLDTVLRDCVDSWGVRSCHRVGSERPAPEATSPKKSSHFTSSMANRSGWHSSSDKNRLLKNLTDVSIHRSLVNVALVFSSDRSRKEEQPERGSRHRCHRVGSERPAPEATSPKKSPPTSRRLGSLVNVAPRLLQRSIEEGGTTGEGISTQFFGTASIPGAFARRRSGGAGVIGWAANGLHQKPLLRKSPPTSRRLWQTGADGILLVTRQRRPRLLKRSIEEGGTTEEGISTQFFGTSSIPGAFARRRSGGAGVIGWAATGLHQKPLLRKSPPTSRRLWSLVNVALVFSSDRSRKEEQPERGSRHRCHRVGSERPAPEATSPKKSSHFTSSMVTRQRRPRLLQRSIEEGGTTGEGISTQFFGTSSIPGAFARRRSGGAGVIGWAANGLHQKPLLRKSPPTSRRLWQTGADGILLVTRQRRPRLLKRSIEEGGTTEEGISTQFFGTSSIPGAFARVIGWAANGLHQKPLLRKSPPTSRRLGSLVNVALVFSSDRSRKEEQPRGDLDTGIEKPSEFRITWSFQFFGTASIPGAFARRRSGGAGVIGVGSERPAPEATSPKKSSHFTSSMANRSGWHSSGDKNRLLKNLTDVSIHRSLVNVALVISSDRSRKEEQPERGSPHRCHRVGSERPAPVATSPKKSSHFTSSMVTRQRRPRLLQRSIEEGGTTEEGISTQFFGTSSIPGAFARRRSGGAGVIGWAANGLHQKPLLRKSPPTSRRLWQTGADGILLVTRQRRPRLLQRSIEEGGTTGEGISTQFFGTASIPGAFARRRSGGAGAKGWAANGLHQKPLLRKSPPTSRRLGQTGAEGILLVIKSRPAKILTDAFFHRSLVNVALIFSSDRSRKEEQPKRGSRHSSSGTSSIPGAFARRRSGGAGVIGWAANGLDQKPLLRKSPPTSRRLWSLVNVALVFSSDRSRKEEQPRGDLDTGIEKPSEFRITWSFQFFGTASIPVAFARRRSGGAGAKGWAANGLHQKPLLRKSPPTSRRLGQTGADGILLVTRQRRPRLLQRSIEEGGTTGEGISTQFFGTASIPVAFARRRSGGAGAKGWAANGLHQKPLLRKSPPTSRRLGQTGAKGILLVTRQRRPHLLKRSIEEGGTTEEGISTQFFGTSSIPGAFARRRSGGAGVIGWAANGLHQKPLLRKSPPTSRRLGQTGADGILLVTRQRRPRLLERSIEEGGTTEEGISTQFIGTSSIPGAFARRRSGGAGVIGWAANGLHQKPLLRKSPPTSRRLGQTGADGILLVTRQRRPRLLQRSIEEGGTTGEGISTQFIGTSSIPGAFARRRSGGAGVIGWAANGLHQKPLLRKSPPTSRRLGQTGADGILLVTRQRRPRLLQRSIEEGGTTEEGISTQFIGTSSIPGAFARRRSGGAGVIGWAANGLHQKPLLRKSPPTSRRLGQTGADGILLVTRQRRPRLLERSIEEGGTTEEGISTQFIGTSSIPGAFARRRSGGAGVIGWAANGLHQKPLLRKSPPTSRRLGQTGADGILLVTRQRRPRLLQRSIEEGGTTGEGISTQFIGTSSIPGAFARRRSGGAGVIGWAANGLHQKPLLRKSPPTSRRLGQTGADGILLVTRQRRPRLLQRSIEEGGTTGEGISTQFFGTSSIPVAFARRRSGGAGVIGWVANGLHQSLVNVALVFSSDRSRKEEQPERGSRHRCHRVGSERPAPVATSPKKSSHFTSSRANRSERHSSGDKSRPAKILTDVFFHRSLVNVALIFSSDRSRKEGQPKRGSRHRCHRVGSERPAPVATSPKKSSHFTSSMVTRQRRPHLLKRSIEEGGTTEEGISTQFFGTASIPVAFARRRSGGAGAKGWAANGLHQKPLLRKSPPTSRRLGQTGAKGILLVIKAAL</sequence>
<feature type="compositionally biased region" description="Polar residues" evidence="1">
    <location>
        <begin position="1504"/>
        <end position="1514"/>
    </location>
</feature>
<feature type="region of interest" description="Disordered" evidence="1">
    <location>
        <begin position="2807"/>
        <end position="2841"/>
    </location>
</feature>
<feature type="region of interest" description="Disordered" evidence="1">
    <location>
        <begin position="859"/>
        <end position="881"/>
    </location>
</feature>
<gene>
    <name evidence="2" type="ORF">CAUJ_LOCUS3233</name>
</gene>
<feature type="region of interest" description="Disordered" evidence="1">
    <location>
        <begin position="712"/>
        <end position="752"/>
    </location>
</feature>
<accession>A0A8S1GW84</accession>
<organism evidence="2 3">
    <name type="scientific">Caenorhabditis auriculariae</name>
    <dbReference type="NCBI Taxonomy" id="2777116"/>
    <lineage>
        <taxon>Eukaryota</taxon>
        <taxon>Metazoa</taxon>
        <taxon>Ecdysozoa</taxon>
        <taxon>Nematoda</taxon>
        <taxon>Chromadorea</taxon>
        <taxon>Rhabditida</taxon>
        <taxon>Rhabditina</taxon>
        <taxon>Rhabditomorpha</taxon>
        <taxon>Rhabditoidea</taxon>
        <taxon>Rhabditidae</taxon>
        <taxon>Peloderinae</taxon>
        <taxon>Caenorhabditis</taxon>
    </lineage>
</organism>
<feature type="compositionally biased region" description="Basic and acidic residues" evidence="1">
    <location>
        <begin position="4426"/>
        <end position="4437"/>
    </location>
</feature>
<feature type="compositionally biased region" description="Polar residues" evidence="1">
    <location>
        <begin position="3348"/>
        <end position="3360"/>
    </location>
</feature>
<evidence type="ECO:0000256" key="1">
    <source>
        <dbReference type="SAM" id="MobiDB-lite"/>
    </source>
</evidence>
<feature type="compositionally biased region" description="Basic and acidic residues" evidence="1">
    <location>
        <begin position="3391"/>
        <end position="3403"/>
    </location>
</feature>
<keyword evidence="3" id="KW-1185">Reference proteome</keyword>
<reference evidence="2" key="1">
    <citation type="submission" date="2020-10" db="EMBL/GenBank/DDBJ databases">
        <authorList>
            <person name="Kikuchi T."/>
        </authorList>
    </citation>
    <scope>NUCLEOTIDE SEQUENCE</scope>
    <source>
        <strain evidence="2">NKZ352</strain>
    </source>
</reference>
<feature type="compositionally biased region" description="Low complexity" evidence="1">
    <location>
        <begin position="3639"/>
        <end position="3650"/>
    </location>
</feature>
<feature type="region of interest" description="Disordered" evidence="1">
    <location>
        <begin position="3391"/>
        <end position="3449"/>
    </location>
</feature>
<feature type="region of interest" description="Disordered" evidence="1">
    <location>
        <begin position="183"/>
        <end position="204"/>
    </location>
</feature>
<feature type="compositionally biased region" description="Basic and acidic residues" evidence="1">
    <location>
        <begin position="2868"/>
        <end position="2879"/>
    </location>
</feature>
<name>A0A8S1GW84_9PELO</name>
<feature type="region of interest" description="Disordered" evidence="1">
    <location>
        <begin position="4505"/>
        <end position="4550"/>
    </location>
</feature>
<feature type="region of interest" description="Disordered" evidence="1">
    <location>
        <begin position="3626"/>
        <end position="3650"/>
    </location>
</feature>
<protein>
    <submittedName>
        <fullName evidence="2">Uncharacterized protein</fullName>
    </submittedName>
</protein>
<feature type="region of interest" description="Disordered" evidence="1">
    <location>
        <begin position="2575"/>
        <end position="2624"/>
    </location>
</feature>
<evidence type="ECO:0000313" key="3">
    <source>
        <dbReference type="Proteomes" id="UP000835052"/>
    </source>
</evidence>
<feature type="region of interest" description="Disordered" evidence="1">
    <location>
        <begin position="317"/>
        <end position="359"/>
    </location>
</feature>
<feature type="compositionally biased region" description="Basic and acidic residues" evidence="1">
    <location>
        <begin position="3077"/>
        <end position="3088"/>
    </location>
</feature>
<feature type="compositionally biased region" description="Basic and acidic residues" evidence="1">
    <location>
        <begin position="562"/>
        <end position="573"/>
    </location>
</feature>
<feature type="region of interest" description="Disordered" evidence="1">
    <location>
        <begin position="562"/>
        <end position="587"/>
    </location>
</feature>
<feature type="compositionally biased region" description="Basic and acidic residues" evidence="1">
    <location>
        <begin position="4469"/>
        <end position="4480"/>
    </location>
</feature>
<feature type="compositionally biased region" description="Polar residues" evidence="1">
    <location>
        <begin position="2825"/>
        <end position="2838"/>
    </location>
</feature>
<feature type="compositionally biased region" description="Basic and acidic residues" evidence="1">
    <location>
        <begin position="2575"/>
        <end position="2585"/>
    </location>
</feature>
<feature type="region of interest" description="Disordered" evidence="1">
    <location>
        <begin position="4426"/>
        <end position="4480"/>
    </location>
</feature>
<evidence type="ECO:0000313" key="2">
    <source>
        <dbReference type="EMBL" id="CAD6187314.1"/>
    </source>
</evidence>
<proteinExistence type="predicted"/>
<feature type="region of interest" description="Disordered" evidence="1">
    <location>
        <begin position="2730"/>
        <end position="2751"/>
    </location>
</feature>
<feature type="compositionally biased region" description="Basic and acidic residues" evidence="1">
    <location>
        <begin position="859"/>
        <end position="869"/>
    </location>
</feature>
<feature type="region of interest" description="Disordered" evidence="1">
    <location>
        <begin position="1491"/>
        <end position="1520"/>
    </location>
</feature>
<comment type="caution">
    <text evidence="2">The sequence shown here is derived from an EMBL/GenBank/DDBJ whole genome shotgun (WGS) entry which is preliminary data.</text>
</comment>
<feature type="region of interest" description="Disordered" evidence="1">
    <location>
        <begin position="3329"/>
        <end position="3365"/>
    </location>
</feature>
<dbReference type="EMBL" id="CAJGYM010000006">
    <property type="protein sequence ID" value="CAD6187314.1"/>
    <property type="molecule type" value="Genomic_DNA"/>
</dbReference>